<dbReference type="GO" id="GO:0016020">
    <property type="term" value="C:membrane"/>
    <property type="evidence" value="ECO:0007669"/>
    <property type="project" value="GOC"/>
</dbReference>
<dbReference type="OrthoDB" id="5977743at2759"/>
<dbReference type="InterPro" id="IPR033308">
    <property type="entry name" value="PGAP5/Cdc1/Ted1"/>
</dbReference>
<dbReference type="PANTHER" id="PTHR13315:SF4">
    <property type="entry name" value="METALLOPHOSPHOESTERASE, ISOFORM E"/>
    <property type="match status" value="1"/>
</dbReference>
<dbReference type="KEGG" id="pbn:PADG_04133"/>
<dbReference type="PANTHER" id="PTHR13315">
    <property type="entry name" value="METALLO PHOSPHOESTERASE RELATED"/>
    <property type="match status" value="1"/>
</dbReference>
<feature type="transmembrane region" description="Helical" evidence="3">
    <location>
        <begin position="467"/>
        <end position="486"/>
    </location>
</feature>
<dbReference type="FunCoup" id="C1GA47">
    <property type="interactions" value="483"/>
</dbReference>
<keyword evidence="1 3" id="KW-0472">Membrane</keyword>
<protein>
    <submittedName>
        <fullName evidence="4">Uncharacterized protein</fullName>
    </submittedName>
</protein>
<keyword evidence="3" id="KW-1133">Transmembrane helix</keyword>
<dbReference type="GeneID" id="22583319"/>
<evidence type="ECO:0000256" key="2">
    <source>
        <dbReference type="SAM" id="MobiDB-lite"/>
    </source>
</evidence>
<dbReference type="InterPro" id="IPR029052">
    <property type="entry name" value="Metallo-depent_PP-like"/>
</dbReference>
<evidence type="ECO:0000256" key="1">
    <source>
        <dbReference type="ARBA" id="ARBA00023136"/>
    </source>
</evidence>
<reference evidence="4 5" key="1">
    <citation type="journal article" date="2011" name="PLoS Genet.">
        <title>Comparative genomic analysis of human fungal pathogens causing paracoccidioidomycosis.</title>
        <authorList>
            <person name="Desjardins C.A."/>
            <person name="Champion M.D."/>
            <person name="Holder J.W."/>
            <person name="Muszewska A."/>
            <person name="Goldberg J."/>
            <person name="Bailao A.M."/>
            <person name="Brigido M.M."/>
            <person name="Ferreira M.E."/>
            <person name="Garcia A.M."/>
            <person name="Grynberg M."/>
            <person name="Gujja S."/>
            <person name="Heiman D.I."/>
            <person name="Henn M.R."/>
            <person name="Kodira C.D."/>
            <person name="Leon-Narvaez H."/>
            <person name="Longo L.V."/>
            <person name="Ma L.J."/>
            <person name="Malavazi I."/>
            <person name="Matsuo A.L."/>
            <person name="Morais F.V."/>
            <person name="Pereira M."/>
            <person name="Rodriguez-Brito S."/>
            <person name="Sakthikumar S."/>
            <person name="Salem-Izacc S.M."/>
            <person name="Sykes S.M."/>
            <person name="Teixeira M.M."/>
            <person name="Vallejo M.C."/>
            <person name="Walter M.E."/>
            <person name="Yandava C."/>
            <person name="Young S."/>
            <person name="Zeng Q."/>
            <person name="Zucker J."/>
            <person name="Felipe M.S."/>
            <person name="Goldman G.H."/>
            <person name="Haas B.J."/>
            <person name="McEwen J.G."/>
            <person name="Nino-Vega G."/>
            <person name="Puccia R."/>
            <person name="San-Blas G."/>
            <person name="Soares C.M."/>
            <person name="Birren B.W."/>
            <person name="Cuomo C.A."/>
        </authorList>
    </citation>
    <scope>NUCLEOTIDE SEQUENCE [LARGE SCALE GENOMIC DNA]</scope>
    <source>
        <strain evidence="4 5">Pb18</strain>
    </source>
</reference>
<feature type="transmembrane region" description="Helical" evidence="3">
    <location>
        <begin position="640"/>
        <end position="657"/>
    </location>
</feature>
<dbReference type="eggNOG" id="KOG3662">
    <property type="taxonomic scope" value="Eukaryota"/>
</dbReference>
<dbReference type="OMA" id="TIQNHLC"/>
<gene>
    <name evidence="4" type="ORF">PADG_04133</name>
</gene>
<name>C1GA47_PARBD</name>
<feature type="compositionally biased region" description="Polar residues" evidence="2">
    <location>
        <begin position="561"/>
        <end position="570"/>
    </location>
</feature>
<accession>C1GA47</accession>
<dbReference type="AlphaFoldDB" id="C1GA47"/>
<organism evidence="4 5">
    <name type="scientific">Paracoccidioides brasiliensis (strain Pb18)</name>
    <dbReference type="NCBI Taxonomy" id="502780"/>
    <lineage>
        <taxon>Eukaryota</taxon>
        <taxon>Fungi</taxon>
        <taxon>Dikarya</taxon>
        <taxon>Ascomycota</taxon>
        <taxon>Pezizomycotina</taxon>
        <taxon>Eurotiomycetes</taxon>
        <taxon>Eurotiomycetidae</taxon>
        <taxon>Onygenales</taxon>
        <taxon>Ajellomycetaceae</taxon>
        <taxon>Paracoccidioides</taxon>
    </lineage>
</organism>
<keyword evidence="5" id="KW-1185">Reference proteome</keyword>
<feature type="region of interest" description="Disordered" evidence="2">
    <location>
        <begin position="526"/>
        <end position="576"/>
    </location>
</feature>
<feature type="region of interest" description="Disordered" evidence="2">
    <location>
        <begin position="329"/>
        <end position="348"/>
    </location>
</feature>
<dbReference type="GO" id="GO:0006506">
    <property type="term" value="P:GPI anchor biosynthetic process"/>
    <property type="evidence" value="ECO:0007669"/>
    <property type="project" value="InterPro"/>
</dbReference>
<dbReference type="EMBL" id="KN275960">
    <property type="protein sequence ID" value="EEH48049.2"/>
    <property type="molecule type" value="Genomic_DNA"/>
</dbReference>
<sequence>MTSHSHRNHFIEPPSLTQRRYIIHQRDEAEEEVRTCAEAVEAGVFAENCLDLGVGGDSLPQGALPHHVAFVADPQLVDPHTYPGRPWLLSSLTMFYSDLYLYRTYSLLQRDLRPDTTFFLGDLFDGGREWATGSSSSPDARFKMYGNDVWMMEYRRFVEMFFDTWRLWAVDSKASGRGRKIIASLPGNHDLGFGHGIQKPVLKRFRTYFGDGNRVDVLGNHTFVSVDTVSLSAMDEPNPETGDSGDASSGDEIWREVENFLEDLPNLKARAVKEELLALQGKAENYSAPSTIVNARNPTQPVVSSAPSDAELPTIILTHVPLYREPGTPCGPLRERFPPSSTDPLPEKDERNAIRVSRGYQYQNVLTETISKRVVTSAGTGVKQVYSGDDHDYCEISHHEFSGSPKEITVKSMSLAMGVRRPGFQMASLYNPVDLQTGKSINPDLGLSSSSTIQNHLCLLPDQISIFIQYAYVLLLTIVALFVRAISRTFQPLKDPSITSHDFEYLLPISHQPHYHHHQHLYNPSTSTTFSTSSTSSTTEGEKCFSHRATTNSGGGGGSMLSRTASSSPPSHDGLLRPTKHAQIIDVTGTHGGDKVSESLRRSDLEIDEKIRDRSWGVKSWGSAGSAGHRGFKYVLWAEFMKPFTQVLVVGGLWYFWLVRTWL</sequence>
<feature type="compositionally biased region" description="Low complexity" evidence="2">
    <location>
        <begin position="526"/>
        <end position="539"/>
    </location>
</feature>
<dbReference type="GO" id="GO:0005783">
    <property type="term" value="C:endoplasmic reticulum"/>
    <property type="evidence" value="ECO:0007669"/>
    <property type="project" value="TreeGrafter"/>
</dbReference>
<keyword evidence="3" id="KW-0812">Transmembrane</keyword>
<dbReference type="SUPFAM" id="SSF56300">
    <property type="entry name" value="Metallo-dependent phosphatases"/>
    <property type="match status" value="1"/>
</dbReference>
<dbReference type="HOGENOM" id="CLU_011607_2_2_1"/>
<dbReference type="RefSeq" id="XP_010759331.1">
    <property type="nucleotide sequence ID" value="XM_010761029.1"/>
</dbReference>
<dbReference type="Proteomes" id="UP000001628">
    <property type="component" value="Unassembled WGS sequence"/>
</dbReference>
<evidence type="ECO:0000313" key="5">
    <source>
        <dbReference type="Proteomes" id="UP000001628"/>
    </source>
</evidence>
<dbReference type="VEuPathDB" id="FungiDB:PADG_04133"/>
<evidence type="ECO:0000256" key="3">
    <source>
        <dbReference type="SAM" id="Phobius"/>
    </source>
</evidence>
<dbReference type="InParanoid" id="C1GA47"/>
<evidence type="ECO:0000313" key="4">
    <source>
        <dbReference type="EMBL" id="EEH48049.2"/>
    </source>
</evidence>
<proteinExistence type="predicted"/>